<dbReference type="AlphaFoldDB" id="A0A1F7UJ05"/>
<comment type="caution">
    <text evidence="1">The sequence shown here is derived from an EMBL/GenBank/DDBJ whole genome shotgun (WGS) entry which is preliminary data.</text>
</comment>
<sequence>MPEVFVWPDPISYLAYRRLQARIKRLNDEYRERCGRDVVRLSDLDSQVLIDGGGCAVKINIFFDDEGKIKDRLTEAIRGSLPASSDEELI</sequence>
<accession>A0A1F7UJ05</accession>
<dbReference type="Proteomes" id="UP000176598">
    <property type="component" value="Unassembled WGS sequence"/>
</dbReference>
<dbReference type="EMBL" id="MGEG01000057">
    <property type="protein sequence ID" value="OGL77718.1"/>
    <property type="molecule type" value="Genomic_DNA"/>
</dbReference>
<name>A0A1F7UJ05_9BACT</name>
<evidence type="ECO:0000313" key="2">
    <source>
        <dbReference type="Proteomes" id="UP000176598"/>
    </source>
</evidence>
<proteinExistence type="predicted"/>
<organism evidence="1 2">
    <name type="scientific">Candidatus Uhrbacteria bacterium RIFCSPHIGHO2_12_FULL_57_11</name>
    <dbReference type="NCBI Taxonomy" id="1802398"/>
    <lineage>
        <taxon>Bacteria</taxon>
        <taxon>Candidatus Uhriibacteriota</taxon>
    </lineage>
</organism>
<gene>
    <name evidence="1" type="ORF">A3F28_01980</name>
</gene>
<reference evidence="1 2" key="1">
    <citation type="journal article" date="2016" name="Nat. Commun.">
        <title>Thousands of microbial genomes shed light on interconnected biogeochemical processes in an aquifer system.</title>
        <authorList>
            <person name="Anantharaman K."/>
            <person name="Brown C.T."/>
            <person name="Hug L.A."/>
            <person name="Sharon I."/>
            <person name="Castelle C.J."/>
            <person name="Probst A.J."/>
            <person name="Thomas B.C."/>
            <person name="Singh A."/>
            <person name="Wilkins M.J."/>
            <person name="Karaoz U."/>
            <person name="Brodie E.L."/>
            <person name="Williams K.H."/>
            <person name="Hubbard S.S."/>
            <person name="Banfield J.F."/>
        </authorList>
    </citation>
    <scope>NUCLEOTIDE SEQUENCE [LARGE SCALE GENOMIC DNA]</scope>
</reference>
<protein>
    <submittedName>
        <fullName evidence="1">Uncharacterized protein</fullName>
    </submittedName>
</protein>
<evidence type="ECO:0000313" key="1">
    <source>
        <dbReference type="EMBL" id="OGL77718.1"/>
    </source>
</evidence>